<name>A0A8H4F227_MUCCL</name>
<proteinExistence type="predicted"/>
<feature type="compositionally biased region" description="Polar residues" evidence="1">
    <location>
        <begin position="593"/>
        <end position="607"/>
    </location>
</feature>
<gene>
    <name evidence="2" type="ORF">FB192DRAFT_1436028</name>
</gene>
<sequence length="663" mass="72533">MNSSQQEDGGRERQRPSQHQQQHPAAAAPENIFTNIYNVIAGARESASQEFTRFWESLGHAQRPYYSSPPSAAIQSRKIKTPTSLRNKQFSRNGSINGRFLPDDNVRGIVKDVEIQTDDDLLQPSSLSIPSKRSASSTFEEYHIPFPVKGSSKKTSFSLAERDASFERPAFLSRRIDTTSNDDLSDQPSAQEQQQEQEAVSVSNKDKEPSQPQPPPPPPAAPSPPALPSTSSLSPMRAPIRKAMSLSPNRPLSSSTSRAASVGRFTPSPNRDIRTGSKSVRRLTMELESQFSPKFPSSRSPKRQRQESTQEATVASSPQNDRQGESSLSPASHYRSELAATLATQAQAASAAMTTHTMPTKPLQPSPKAPEAEEQQQQQNITANKDEEDYYANLLKQKELDERVNKLEKQVSIARTRVSEFSAENSGGSDSSNSRITSPIPSHTIMSPGRSSIPVTPATPSAHPYKTANTTSPVREARVSTSPYRSSTLVSSLQQPAKEASFSPPSMSYAAAKAAIQEAVGRKGTASPFRERISSVRSTTMSRPVTPVPPAPPQPPQLSAPSSSSSPSRASSSSSSSYKEASTYYPPKHTPSPYLQQPSNGITQLKPNDQHKSKMKEVIKMIPHFNLRKADTIIGPDGVSRPNPIWLDIYDPNRRRLYDRGLL</sequence>
<feature type="region of interest" description="Disordered" evidence="1">
    <location>
        <begin position="122"/>
        <end position="389"/>
    </location>
</feature>
<comment type="caution">
    <text evidence="2">The sequence shown here is derived from an EMBL/GenBank/DDBJ whole genome shotgun (WGS) entry which is preliminary data.</text>
</comment>
<feature type="compositionally biased region" description="Low complexity" evidence="1">
    <location>
        <begin position="289"/>
        <end position="299"/>
    </location>
</feature>
<evidence type="ECO:0000256" key="1">
    <source>
        <dbReference type="SAM" id="MobiDB-lite"/>
    </source>
</evidence>
<feature type="compositionally biased region" description="Polar residues" evidence="1">
    <location>
        <begin position="81"/>
        <end position="96"/>
    </location>
</feature>
<feature type="region of interest" description="Disordered" evidence="1">
    <location>
        <begin position="65"/>
        <end position="103"/>
    </location>
</feature>
<feature type="compositionally biased region" description="Polar residues" evidence="1">
    <location>
        <begin position="178"/>
        <end position="190"/>
    </location>
</feature>
<feature type="compositionally biased region" description="Low complexity" evidence="1">
    <location>
        <begin position="18"/>
        <end position="29"/>
    </location>
</feature>
<feature type="region of interest" description="Disordered" evidence="1">
    <location>
        <begin position="1"/>
        <end position="30"/>
    </location>
</feature>
<feature type="compositionally biased region" description="Low complexity" evidence="1">
    <location>
        <begin position="338"/>
        <end position="360"/>
    </location>
</feature>
<protein>
    <submittedName>
        <fullName evidence="2">Uncharacterized protein</fullName>
    </submittedName>
</protein>
<feature type="compositionally biased region" description="Low complexity" evidence="1">
    <location>
        <begin position="559"/>
        <end position="577"/>
    </location>
</feature>
<dbReference type="AlphaFoldDB" id="A0A8H4F227"/>
<dbReference type="Proteomes" id="UP000469890">
    <property type="component" value="Unassembled WGS sequence"/>
</dbReference>
<feature type="compositionally biased region" description="Polar residues" evidence="1">
    <location>
        <begin position="467"/>
        <end position="495"/>
    </location>
</feature>
<reference evidence="2 3" key="1">
    <citation type="submission" date="2019-09" db="EMBL/GenBank/DDBJ databases">
        <authorList>
            <consortium name="DOE Joint Genome Institute"/>
            <person name="Mondo S.J."/>
            <person name="Navarro-Mendoza M.I."/>
            <person name="Perez-Arques C."/>
            <person name="Panchal S."/>
            <person name="Nicolas F.E."/>
            <person name="Ganguly P."/>
            <person name="Pangilinan J."/>
            <person name="Grigoriev I."/>
            <person name="Heitman J."/>
            <person name="Sanya K."/>
            <person name="Garre V."/>
        </authorList>
    </citation>
    <scope>NUCLEOTIDE SEQUENCE [LARGE SCALE GENOMIC DNA]</scope>
    <source>
        <strain evidence="2 3">MU402</strain>
    </source>
</reference>
<feature type="compositionally biased region" description="Polar residues" evidence="1">
    <location>
        <begin position="307"/>
        <end position="330"/>
    </location>
</feature>
<evidence type="ECO:0000313" key="2">
    <source>
        <dbReference type="EMBL" id="KAF1802010.1"/>
    </source>
</evidence>
<feature type="compositionally biased region" description="Pro residues" evidence="1">
    <location>
        <begin position="546"/>
        <end position="558"/>
    </location>
</feature>
<dbReference type="EMBL" id="JAAECE010000004">
    <property type="protein sequence ID" value="KAF1802010.1"/>
    <property type="molecule type" value="Genomic_DNA"/>
</dbReference>
<feature type="compositionally biased region" description="Polar residues" evidence="1">
    <location>
        <begin position="422"/>
        <end position="454"/>
    </location>
</feature>
<feature type="compositionally biased region" description="Polar residues" evidence="1">
    <location>
        <begin position="123"/>
        <end position="139"/>
    </location>
</feature>
<feature type="compositionally biased region" description="Pro residues" evidence="1">
    <location>
        <begin position="211"/>
        <end position="227"/>
    </location>
</feature>
<feature type="region of interest" description="Disordered" evidence="1">
    <location>
        <begin position="416"/>
        <end position="508"/>
    </location>
</feature>
<organism evidence="2 3">
    <name type="scientific">Mucor circinelloides f. lusitanicus</name>
    <name type="common">Mucor racemosus var. lusitanicus</name>
    <dbReference type="NCBI Taxonomy" id="29924"/>
    <lineage>
        <taxon>Eukaryota</taxon>
        <taxon>Fungi</taxon>
        <taxon>Fungi incertae sedis</taxon>
        <taxon>Mucoromycota</taxon>
        <taxon>Mucoromycotina</taxon>
        <taxon>Mucoromycetes</taxon>
        <taxon>Mucorales</taxon>
        <taxon>Mucorineae</taxon>
        <taxon>Mucoraceae</taxon>
        <taxon>Mucor</taxon>
    </lineage>
</organism>
<feature type="compositionally biased region" description="Polar residues" evidence="1">
    <location>
        <begin position="246"/>
        <end position="259"/>
    </location>
</feature>
<evidence type="ECO:0000313" key="3">
    <source>
        <dbReference type="Proteomes" id="UP000469890"/>
    </source>
</evidence>
<feature type="region of interest" description="Disordered" evidence="1">
    <location>
        <begin position="520"/>
        <end position="611"/>
    </location>
</feature>
<accession>A0A8H4F227</accession>